<name>A0AAV4SX21_CAEEX</name>
<sequence length="139" mass="15529">MIEIIGLQIGFPIVLQQNAPDFKYHQAAPALPTGYDNLCDNCLKSYCHLVFDLCFNLGGSSGCGTARCRRSWLAVSVYAYFTILGVDNCLKSYCHSVLDVKIWFSTLVDLLDVGQQCAEDLGLQYRFTHILPSLVSFTY</sequence>
<proteinExistence type="predicted"/>
<organism evidence="1 2">
    <name type="scientific">Caerostris extrusa</name>
    <name type="common">Bark spider</name>
    <name type="synonym">Caerostris bankana</name>
    <dbReference type="NCBI Taxonomy" id="172846"/>
    <lineage>
        <taxon>Eukaryota</taxon>
        <taxon>Metazoa</taxon>
        <taxon>Ecdysozoa</taxon>
        <taxon>Arthropoda</taxon>
        <taxon>Chelicerata</taxon>
        <taxon>Arachnida</taxon>
        <taxon>Araneae</taxon>
        <taxon>Araneomorphae</taxon>
        <taxon>Entelegynae</taxon>
        <taxon>Araneoidea</taxon>
        <taxon>Araneidae</taxon>
        <taxon>Caerostris</taxon>
    </lineage>
</organism>
<keyword evidence="2" id="KW-1185">Reference proteome</keyword>
<dbReference type="AlphaFoldDB" id="A0AAV4SX21"/>
<gene>
    <name evidence="1" type="ORF">CEXT_491281</name>
</gene>
<dbReference type="EMBL" id="BPLR01010219">
    <property type="protein sequence ID" value="GIY37801.1"/>
    <property type="molecule type" value="Genomic_DNA"/>
</dbReference>
<evidence type="ECO:0000313" key="1">
    <source>
        <dbReference type="EMBL" id="GIY37801.1"/>
    </source>
</evidence>
<reference evidence="1 2" key="1">
    <citation type="submission" date="2021-06" db="EMBL/GenBank/DDBJ databases">
        <title>Caerostris extrusa draft genome.</title>
        <authorList>
            <person name="Kono N."/>
            <person name="Arakawa K."/>
        </authorList>
    </citation>
    <scope>NUCLEOTIDE SEQUENCE [LARGE SCALE GENOMIC DNA]</scope>
</reference>
<dbReference type="Proteomes" id="UP001054945">
    <property type="component" value="Unassembled WGS sequence"/>
</dbReference>
<comment type="caution">
    <text evidence="1">The sequence shown here is derived from an EMBL/GenBank/DDBJ whole genome shotgun (WGS) entry which is preliminary data.</text>
</comment>
<accession>A0AAV4SX21</accession>
<protein>
    <submittedName>
        <fullName evidence="1">Uncharacterized protein</fullName>
    </submittedName>
</protein>
<evidence type="ECO:0000313" key="2">
    <source>
        <dbReference type="Proteomes" id="UP001054945"/>
    </source>
</evidence>